<dbReference type="Pfam" id="PF21355">
    <property type="entry name" value="TRAF-mep_MATH"/>
    <property type="match status" value="1"/>
</dbReference>
<dbReference type="InterPro" id="IPR008974">
    <property type="entry name" value="TRAF-like"/>
</dbReference>
<dbReference type="GO" id="GO:0045087">
    <property type="term" value="P:innate immune response"/>
    <property type="evidence" value="ECO:0007669"/>
    <property type="project" value="TreeGrafter"/>
</dbReference>
<dbReference type="InterPro" id="IPR001841">
    <property type="entry name" value="Znf_RING"/>
</dbReference>
<keyword evidence="7" id="KW-0175">Coiled coil</keyword>
<feature type="domain" description="RING-type" evidence="8">
    <location>
        <begin position="31"/>
        <end position="69"/>
    </location>
</feature>
<comment type="subcellular location">
    <subcellularLocation>
        <location evidence="1">Cytoplasm</location>
    </subcellularLocation>
</comment>
<dbReference type="GO" id="GO:0061630">
    <property type="term" value="F:ubiquitin protein ligase activity"/>
    <property type="evidence" value="ECO:0007669"/>
    <property type="project" value="TreeGrafter"/>
</dbReference>
<dbReference type="Gene3D" id="3.30.40.10">
    <property type="entry name" value="Zinc/RING finger domain, C3HC4 (zinc finger)"/>
    <property type="match status" value="1"/>
</dbReference>
<dbReference type="SMART" id="SM00504">
    <property type="entry name" value="Ubox"/>
    <property type="match status" value="1"/>
</dbReference>
<dbReference type="InterPro" id="IPR003613">
    <property type="entry name" value="Ubox_domain"/>
</dbReference>
<dbReference type="Pfam" id="PF13923">
    <property type="entry name" value="zf-C3HC4_2"/>
    <property type="match status" value="1"/>
</dbReference>
<dbReference type="SMART" id="SM00184">
    <property type="entry name" value="RING"/>
    <property type="match status" value="1"/>
</dbReference>
<evidence type="ECO:0000256" key="5">
    <source>
        <dbReference type="ARBA" id="ARBA00022833"/>
    </source>
</evidence>
<dbReference type="SUPFAM" id="SSF57850">
    <property type="entry name" value="RING/U-box"/>
    <property type="match status" value="1"/>
</dbReference>
<keyword evidence="3" id="KW-0479">Metal-binding</keyword>
<dbReference type="GO" id="GO:0031663">
    <property type="term" value="P:lipopolysaccharide-mediated signaling pathway"/>
    <property type="evidence" value="ECO:0007669"/>
    <property type="project" value="TreeGrafter"/>
</dbReference>
<keyword evidence="5" id="KW-0862">Zinc</keyword>
<dbReference type="GO" id="GO:0016567">
    <property type="term" value="P:protein ubiquitination"/>
    <property type="evidence" value="ECO:0007669"/>
    <property type="project" value="InterPro"/>
</dbReference>
<dbReference type="InterPro" id="IPR049342">
    <property type="entry name" value="TRAF1-6_MATH_dom"/>
</dbReference>
<evidence type="ECO:0000259" key="8">
    <source>
        <dbReference type="PROSITE" id="PS50089"/>
    </source>
</evidence>
<dbReference type="InterPro" id="IPR017907">
    <property type="entry name" value="Znf_RING_CS"/>
</dbReference>
<organism evidence="10">
    <name type="scientific">Rhodnius prolixus</name>
    <name type="common">Triatomid bug</name>
    <dbReference type="NCBI Taxonomy" id="13249"/>
    <lineage>
        <taxon>Eukaryota</taxon>
        <taxon>Metazoa</taxon>
        <taxon>Ecdysozoa</taxon>
        <taxon>Arthropoda</taxon>
        <taxon>Hexapoda</taxon>
        <taxon>Insecta</taxon>
        <taxon>Pterygota</taxon>
        <taxon>Neoptera</taxon>
        <taxon>Paraneoptera</taxon>
        <taxon>Hemiptera</taxon>
        <taxon>Heteroptera</taxon>
        <taxon>Panheteroptera</taxon>
        <taxon>Cimicomorpha</taxon>
        <taxon>Reduviidae</taxon>
        <taxon>Triatominae</taxon>
        <taxon>Rhodnius</taxon>
    </lineage>
</organism>
<dbReference type="PROSITE" id="PS50144">
    <property type="entry name" value="MATH"/>
    <property type="match status" value="1"/>
</dbReference>
<evidence type="ECO:0000259" key="9">
    <source>
        <dbReference type="PROSITE" id="PS50144"/>
    </source>
</evidence>
<dbReference type="SUPFAM" id="SSF49599">
    <property type="entry name" value="TRAF domain-like"/>
    <property type="match status" value="1"/>
</dbReference>
<dbReference type="PROSITE" id="PS00518">
    <property type="entry name" value="ZF_RING_1"/>
    <property type="match status" value="1"/>
</dbReference>
<evidence type="ECO:0000313" key="10">
    <source>
        <dbReference type="EMBL" id="MOY45405.1"/>
    </source>
</evidence>
<feature type="coiled-coil region" evidence="7">
    <location>
        <begin position="210"/>
        <end position="251"/>
    </location>
</feature>
<dbReference type="PANTHER" id="PTHR10131">
    <property type="entry name" value="TNF RECEPTOR ASSOCIATED FACTOR"/>
    <property type="match status" value="1"/>
</dbReference>
<feature type="domain" description="MATH" evidence="9">
    <location>
        <begin position="258"/>
        <end position="401"/>
    </location>
</feature>
<dbReference type="VEuPathDB" id="VectorBase:RPRC006736"/>
<proteinExistence type="predicted"/>
<evidence type="ECO:0000256" key="1">
    <source>
        <dbReference type="ARBA" id="ARBA00004496"/>
    </source>
</evidence>
<accession>A0A4P6D6U9</accession>
<name>A0A4P6D6U9_RHOPR</name>
<keyword evidence="10" id="KW-0675">Receptor</keyword>
<keyword evidence="2" id="KW-0963">Cytoplasm</keyword>
<evidence type="ECO:0000256" key="2">
    <source>
        <dbReference type="ARBA" id="ARBA00022490"/>
    </source>
</evidence>
<dbReference type="GO" id="GO:0005737">
    <property type="term" value="C:cytoplasm"/>
    <property type="evidence" value="ECO:0007669"/>
    <property type="project" value="UniProtKB-SubCell"/>
</dbReference>
<dbReference type="Gene3D" id="2.60.210.10">
    <property type="entry name" value="Apoptosis, Tumor Necrosis Factor Receptor Associated Protein 2, Chain A"/>
    <property type="match status" value="1"/>
</dbReference>
<evidence type="ECO:0000256" key="7">
    <source>
        <dbReference type="SAM" id="Coils"/>
    </source>
</evidence>
<dbReference type="InterPro" id="IPR013083">
    <property type="entry name" value="Znf_RING/FYVE/PHD"/>
</dbReference>
<dbReference type="PANTHER" id="PTHR10131:SF152">
    <property type="entry name" value="TNF RECEPTOR-ASSOCIATED FACTOR 6"/>
    <property type="match status" value="1"/>
</dbReference>
<keyword evidence="4 6" id="KW-0863">Zinc-finger</keyword>
<protein>
    <submittedName>
        <fullName evidence="10">Putative tnf receptor-associated factor 6</fullName>
    </submittedName>
</protein>
<dbReference type="PROSITE" id="PS50089">
    <property type="entry name" value="ZF_RING_2"/>
    <property type="match status" value="1"/>
</dbReference>
<sequence length="404" mass="47049">MAKFENGRLNGCFKEKGDINRNYVLDSRFECPICLTCLKDPFLTTCGHRFCQECIQQWLKKEGGCCPIDGKSLTQEKDLFPDNYTRREIAQQTMECPFPGCDKILPLLETDSHILEIHEKADDREELEFYCTFKSIGCQEVFKSQSQLTQHSHRCLNQHLQLLTIAHNKLSKQIPLCNGENMEKDAAYWDPPPKQPANHMTMFDSSHALIKSLYERIVILEQRNTELELQLKNVKEHNVKMLEDRQKYEANLALRVCNGTYIWNLRDMRMKLAELQDDPSATYYSEGFYTSFSGYKFCARIHISTNYRYVSLLIHLMKGENDYALSWPFSGRIAFTLIHPNQPDLSVCEVMCSRPDLEAFKRPTKKMNTRGFGYSEFIQIEHITNMKFYNDDGSVNIKIQITCV</sequence>
<dbReference type="GO" id="GO:0008270">
    <property type="term" value="F:zinc ion binding"/>
    <property type="evidence" value="ECO:0007669"/>
    <property type="project" value="UniProtKB-KW"/>
</dbReference>
<evidence type="ECO:0000256" key="3">
    <source>
        <dbReference type="ARBA" id="ARBA00022723"/>
    </source>
</evidence>
<evidence type="ECO:0000256" key="4">
    <source>
        <dbReference type="ARBA" id="ARBA00022771"/>
    </source>
</evidence>
<dbReference type="AlphaFoldDB" id="A0A4P6D6U9"/>
<dbReference type="GO" id="GO:0043122">
    <property type="term" value="P:regulation of canonical NF-kappaB signal transduction"/>
    <property type="evidence" value="ECO:0007669"/>
    <property type="project" value="TreeGrafter"/>
</dbReference>
<dbReference type="InterPro" id="IPR002083">
    <property type="entry name" value="MATH/TRAF_dom"/>
</dbReference>
<evidence type="ECO:0000256" key="6">
    <source>
        <dbReference type="PROSITE-ProRule" id="PRU00175"/>
    </source>
</evidence>
<reference evidence="10" key="1">
    <citation type="submission" date="2019-04" db="EMBL/GenBank/DDBJ databases">
        <title>Analysis of the testis transcriptome of the Chagas disease vector Rhodnius prolixus.</title>
        <authorList>
            <person name="Cesar J."/>
            <person name="Ribeiro J.M."/>
            <person name="Pereira M.H."/>
            <person name="Araujo R.N."/>
            <person name="Gontijo N.F."/>
            <person name="Pessoa G."/>
            <person name="Sant'Anna M.V."/>
            <person name="Sorgine M.H."/>
            <person name="Majerowicz D."/>
            <person name="Carvalho A.B."/>
            <person name="Braz G."/>
            <person name="Mesquita R."/>
            <person name="Lagerblad P.O."/>
            <person name="Koerich L.B."/>
        </authorList>
    </citation>
    <scope>NUCLEOTIDE SEQUENCE</scope>
</reference>
<dbReference type="EMBL" id="GHKJ01000375">
    <property type="protein sequence ID" value="MOY45405.1"/>
    <property type="molecule type" value="Transcribed_RNA"/>
</dbReference>